<dbReference type="Pfam" id="PF01935">
    <property type="entry name" value="DUF87"/>
    <property type="match status" value="1"/>
</dbReference>
<dbReference type="InterPro" id="IPR002789">
    <property type="entry name" value="HerA_central"/>
</dbReference>
<dbReference type="InterPro" id="IPR027417">
    <property type="entry name" value="P-loop_NTPase"/>
</dbReference>
<evidence type="ECO:0000256" key="1">
    <source>
        <dbReference type="SAM" id="MobiDB-lite"/>
    </source>
</evidence>
<evidence type="ECO:0000313" key="4">
    <source>
        <dbReference type="EMBL" id="MCA9376649.1"/>
    </source>
</evidence>
<accession>A0A955I263</accession>
<feature type="compositionally biased region" description="Polar residues" evidence="1">
    <location>
        <begin position="850"/>
        <end position="861"/>
    </location>
</feature>
<feature type="region of interest" description="Disordered" evidence="1">
    <location>
        <begin position="805"/>
        <end position="943"/>
    </location>
</feature>
<dbReference type="EMBL" id="JAGQLN010000005">
    <property type="protein sequence ID" value="MCA9376649.1"/>
    <property type="molecule type" value="Genomic_DNA"/>
</dbReference>
<feature type="compositionally biased region" description="Polar residues" evidence="1">
    <location>
        <begin position="805"/>
        <end position="818"/>
    </location>
</feature>
<dbReference type="Proteomes" id="UP000741282">
    <property type="component" value="Unassembled WGS sequence"/>
</dbReference>
<feature type="compositionally biased region" description="Basic and acidic residues" evidence="1">
    <location>
        <begin position="881"/>
        <end position="906"/>
    </location>
</feature>
<name>A0A955I263_9BACT</name>
<dbReference type="InterPro" id="IPR058441">
    <property type="entry name" value="DUF8128"/>
</dbReference>
<dbReference type="PANTHER" id="PTHR30121:SF11">
    <property type="entry name" value="AAA+ ATPASE DOMAIN-CONTAINING PROTEIN"/>
    <property type="match status" value="1"/>
</dbReference>
<reference evidence="4" key="1">
    <citation type="submission" date="2020-04" db="EMBL/GenBank/DDBJ databases">
        <authorList>
            <person name="Zhang T."/>
        </authorList>
    </citation>
    <scope>NUCLEOTIDE SEQUENCE</scope>
    <source>
        <strain evidence="4">HKST-UBA17</strain>
    </source>
</reference>
<gene>
    <name evidence="4" type="ORF">KC685_01885</name>
</gene>
<feature type="domain" description="DUF8128" evidence="3">
    <location>
        <begin position="32"/>
        <end position="362"/>
    </location>
</feature>
<feature type="compositionally biased region" description="Polar residues" evidence="1">
    <location>
        <begin position="908"/>
        <end position="930"/>
    </location>
</feature>
<reference evidence="4" key="2">
    <citation type="journal article" date="2021" name="Microbiome">
        <title>Successional dynamics and alternative stable states in a saline activated sludge microbial community over 9 years.</title>
        <authorList>
            <person name="Wang Y."/>
            <person name="Ye J."/>
            <person name="Ju F."/>
            <person name="Liu L."/>
            <person name="Boyd J.A."/>
            <person name="Deng Y."/>
            <person name="Parks D.H."/>
            <person name="Jiang X."/>
            <person name="Yin X."/>
            <person name="Woodcroft B.J."/>
            <person name="Tyson G.W."/>
            <person name="Hugenholtz P."/>
            <person name="Polz M.F."/>
            <person name="Zhang T."/>
        </authorList>
    </citation>
    <scope>NUCLEOTIDE SEQUENCE</scope>
    <source>
        <strain evidence="4">HKST-UBA17</strain>
    </source>
</reference>
<organism evidence="4 5">
    <name type="scientific">Candidatus Dojkabacteria bacterium</name>
    <dbReference type="NCBI Taxonomy" id="2099670"/>
    <lineage>
        <taxon>Bacteria</taxon>
        <taxon>Candidatus Dojkabacteria</taxon>
    </lineage>
</organism>
<dbReference type="PANTHER" id="PTHR30121">
    <property type="entry name" value="UNCHARACTERIZED PROTEIN YJGR-RELATED"/>
    <property type="match status" value="1"/>
</dbReference>
<comment type="caution">
    <text evidence="4">The sequence shown here is derived from an EMBL/GenBank/DDBJ whole genome shotgun (WGS) entry which is preliminary data.</text>
</comment>
<feature type="compositionally biased region" description="Polar residues" evidence="1">
    <location>
        <begin position="869"/>
        <end position="880"/>
    </location>
</feature>
<dbReference type="AlphaFoldDB" id="A0A955I263"/>
<dbReference type="SUPFAM" id="SSF52540">
    <property type="entry name" value="P-loop containing nucleoside triphosphate hydrolases"/>
    <property type="match status" value="1"/>
</dbReference>
<dbReference type="Pfam" id="PF26449">
    <property type="entry name" value="DUF8128"/>
    <property type="match status" value="1"/>
</dbReference>
<protein>
    <submittedName>
        <fullName evidence="4">Type IV secretion system DNA-binding domain-containing protein</fullName>
    </submittedName>
</protein>
<feature type="domain" description="Helicase HerA central" evidence="2">
    <location>
        <begin position="406"/>
        <end position="621"/>
    </location>
</feature>
<sequence length="943" mass="106975">MFQVILLIALLFSAGFTVFVYFYTRKEDDEVEVFEEVRNPVVMQVLVPRENDKTPLASEQMFASIHGILRDAKKSLDMVSFEIVSNGMNGIRFFIVAPQHLYKFIEGQVYAQYPNADISLVKDYTQEPIQATLSNGEPYQAYVTTGLIELEKDYIFPIKTFRNFEVDPLAAITAAMADLSEGQDIWLQLLVRPIANYWQENSKEYITAIRDGKDPGQKNLWQRFLSDMSGTLTNLNTSGTSDKPAAKQVVKLIPGQDEELRQIEEKMLKPGFEITIRVITKAGDQFTSEQLLRDVVASFKQFTTSHLNGFIHSVPDMSGQEIYQDYLRRYLPADQIDIVNIEELASIYHLPNISVETPNIHWSRARKAEPPLNVPVVGSDEDINIFAETDYRGERILFGLKRHDRRRHMYLLGKTGVGKSATFKNMIVSDILKGDGVCYIDPHGQDIDEILNYIPPQRVNDVVYFDPSDSKFPIGFNMLELEDLTLRDLVADGVVSVFKKQFGDSWGPRLQYILQNAVATCIEAQGTTILAVQRILIDTNYRKFILKQLKDPILLKFWQDEYEQMSQNSRLITEAVAPIQNKVGRFISSSVIRNIVGQVKSTIDLREIMDSKKILLINLAQGKIGEENASLLGGMIITRLQAAAMQRVDIPEDEREDFFLYVDEFQNFATDSFAKILSEARKFRLNLTMTNQYIEQIPLTVRHAIFGNVGTLSSFVVSQSDASLLAQEFAPIFDSEDLVSLESHSMYLKLCIDGMTSKPFSAKSLDYKKRLDPYGEREKIIQVSRERYGTPQEVIEDKIQRWANQSYSQQGNRSQLTYSEKKGKSDGASSKQPQDQSSTRDTQGNDRQQKQPQDQSSTRDTQGNDRQQKQPQDPSSTRDTQGNDRQQKLPPDRSSAKDSQANDRDTSPGYSNTSPSENALGNDRNANPQRSPLPVIEGPKESN</sequence>
<dbReference type="Gene3D" id="3.40.50.300">
    <property type="entry name" value="P-loop containing nucleotide triphosphate hydrolases"/>
    <property type="match status" value="2"/>
</dbReference>
<dbReference type="InterPro" id="IPR051162">
    <property type="entry name" value="T4SS_component"/>
</dbReference>
<dbReference type="GO" id="GO:0003677">
    <property type="term" value="F:DNA binding"/>
    <property type="evidence" value="ECO:0007669"/>
    <property type="project" value="UniProtKB-KW"/>
</dbReference>
<feature type="compositionally biased region" description="Polar residues" evidence="1">
    <location>
        <begin position="827"/>
        <end position="842"/>
    </location>
</feature>
<proteinExistence type="predicted"/>
<evidence type="ECO:0000313" key="5">
    <source>
        <dbReference type="Proteomes" id="UP000741282"/>
    </source>
</evidence>
<evidence type="ECO:0000259" key="3">
    <source>
        <dbReference type="Pfam" id="PF26449"/>
    </source>
</evidence>
<keyword evidence="4" id="KW-0238">DNA-binding</keyword>
<evidence type="ECO:0000259" key="2">
    <source>
        <dbReference type="Pfam" id="PF01935"/>
    </source>
</evidence>